<dbReference type="AlphaFoldDB" id="A0A2S1YHI5"/>
<evidence type="ECO:0008006" key="3">
    <source>
        <dbReference type="Google" id="ProtNLM"/>
    </source>
</evidence>
<reference evidence="1 2" key="1">
    <citation type="submission" date="2018-05" db="EMBL/GenBank/DDBJ databases">
        <title>Genome sequencing of Flavobacterium sp. HYN0056.</title>
        <authorList>
            <person name="Yi H."/>
            <person name="Baek C."/>
        </authorList>
    </citation>
    <scope>NUCLEOTIDE SEQUENCE [LARGE SCALE GENOMIC DNA]</scope>
    <source>
        <strain evidence="1 2">HYN0056</strain>
    </source>
</reference>
<proteinExistence type="predicted"/>
<organism evidence="1 2">
    <name type="scientific">Flavobacterium crocinum</name>
    <dbReference type="NCBI Taxonomy" id="2183896"/>
    <lineage>
        <taxon>Bacteria</taxon>
        <taxon>Pseudomonadati</taxon>
        <taxon>Bacteroidota</taxon>
        <taxon>Flavobacteriia</taxon>
        <taxon>Flavobacteriales</taxon>
        <taxon>Flavobacteriaceae</taxon>
        <taxon>Flavobacterium</taxon>
    </lineage>
</organism>
<sequence>MEKYLQPIKDFIKKNKEDLDETEFICLQYEVTDQMEADKIGFEAVESILKLMEENPLVEFGTPGPFTHFIENFYTEKQQDYINLVKQSVAEKPTIHTIWLLHRIINGSENEKATILIEILKSISKNTEIQQEIRDVANNFLEYQEKKD</sequence>
<dbReference type="RefSeq" id="WP_109191089.1">
    <property type="nucleotide sequence ID" value="NZ_CP029255.1"/>
</dbReference>
<dbReference type="KEGG" id="fcr:HYN56_04520"/>
<evidence type="ECO:0000313" key="1">
    <source>
        <dbReference type="EMBL" id="AWK03524.1"/>
    </source>
</evidence>
<dbReference type="Proteomes" id="UP000245250">
    <property type="component" value="Chromosome"/>
</dbReference>
<accession>A0A2S1YHI5</accession>
<dbReference type="EMBL" id="CP029255">
    <property type="protein sequence ID" value="AWK03524.1"/>
    <property type="molecule type" value="Genomic_DNA"/>
</dbReference>
<protein>
    <recommendedName>
        <fullName evidence="3">Immunity protein 30 domain-containing protein</fullName>
    </recommendedName>
</protein>
<keyword evidence="2" id="KW-1185">Reference proteome</keyword>
<evidence type="ECO:0000313" key="2">
    <source>
        <dbReference type="Proteomes" id="UP000245250"/>
    </source>
</evidence>
<name>A0A2S1YHI5_9FLAO</name>
<dbReference type="OrthoDB" id="8794104at2"/>
<gene>
    <name evidence="1" type="ORF">HYN56_04520</name>
</gene>